<protein>
    <recommendedName>
        <fullName evidence="3">C2H2-type domain-containing protein</fullName>
    </recommendedName>
</protein>
<reference evidence="4 5" key="1">
    <citation type="submission" date="2023-09" db="EMBL/GenBank/DDBJ databases">
        <title>Multi-omics analysis of a traditional fermented food reveals byproduct-associated fungal strains for waste-to-food upcycling.</title>
        <authorList>
            <consortium name="Lawrence Berkeley National Laboratory"/>
            <person name="Rekdal V.M."/>
            <person name="Villalobos-Escobedo J.M."/>
            <person name="Rodriguez-Valeron N."/>
            <person name="Garcia M.O."/>
            <person name="Vasquez D.P."/>
            <person name="Damayanti I."/>
            <person name="Sorensen P.M."/>
            <person name="Baidoo E.E."/>
            <person name="De Carvalho A.C."/>
            <person name="Riley R."/>
            <person name="Lipzen A."/>
            <person name="He G."/>
            <person name="Yan M."/>
            <person name="Haridas S."/>
            <person name="Daum C."/>
            <person name="Yoshinaga Y."/>
            <person name="Ng V."/>
            <person name="Grigoriev I.V."/>
            <person name="Munk R."/>
            <person name="Nuraida L."/>
            <person name="Wijaya C.H."/>
            <person name="Morales P.-C."/>
            <person name="Keasling J.D."/>
        </authorList>
    </citation>
    <scope>NUCLEOTIDE SEQUENCE [LARGE SCALE GENOMIC DNA]</scope>
    <source>
        <strain evidence="4 5">FGSC 2613</strain>
    </source>
</reference>
<dbReference type="PANTHER" id="PTHR24330:SF19">
    <property type="entry name" value="MEDIATOR OF RNA POLYMERASE II TRANSCRIPTION SUBUNIT 29"/>
    <property type="match status" value="1"/>
</dbReference>
<dbReference type="InterPro" id="IPR013087">
    <property type="entry name" value="Znf_C2H2_type"/>
</dbReference>
<dbReference type="SMART" id="SM00355">
    <property type="entry name" value="ZnF_C2H2"/>
    <property type="match status" value="3"/>
</dbReference>
<feature type="region of interest" description="Disordered" evidence="2">
    <location>
        <begin position="1"/>
        <end position="38"/>
    </location>
</feature>
<keyword evidence="1" id="KW-0862">Zinc</keyword>
<keyword evidence="5" id="KW-1185">Reference proteome</keyword>
<keyword evidence="1" id="KW-0479">Metal-binding</keyword>
<dbReference type="PANTHER" id="PTHR24330">
    <property type="entry name" value="HOMEOBOX PROTEIN BARH-LIKE"/>
    <property type="match status" value="1"/>
</dbReference>
<feature type="region of interest" description="Disordered" evidence="2">
    <location>
        <begin position="239"/>
        <end position="304"/>
    </location>
</feature>
<dbReference type="PROSITE" id="PS00028">
    <property type="entry name" value="ZINC_FINGER_C2H2_1"/>
    <property type="match status" value="2"/>
</dbReference>
<dbReference type="Proteomes" id="UP001451303">
    <property type="component" value="Unassembled WGS sequence"/>
</dbReference>
<feature type="compositionally biased region" description="Low complexity" evidence="2">
    <location>
        <begin position="283"/>
        <end position="300"/>
    </location>
</feature>
<evidence type="ECO:0000256" key="1">
    <source>
        <dbReference type="PROSITE-ProRule" id="PRU00042"/>
    </source>
</evidence>
<feature type="domain" description="C2H2-type" evidence="3">
    <location>
        <begin position="97"/>
        <end position="120"/>
    </location>
</feature>
<sequence length="422" mass="47869">MSRHNSVSTTSSGSSGRASVSSEATSTSSVSSQNTYDISRRPSVKTALSVLGGFKTNNQGAAKAQGPYWCIPCNVNFRSKVDWMRHEDEFHDRHKRYPCPDCNIIFWDTNTFNQHHKNAHGCRTCPHAEQVVRSTQRRTAWACGFCGAFMGASHRFVDHVAKHYEDNHNKAHWNHSLVIYGLLHQPVVHQAPEKLQDLLEFFKGGREEARRLARLSHDQAIIRSRQGVAITAIRVPVPKRSTVSTESLRHKSILQQQQQQQFDRRNSATSGNTGFPQPRHHQQQQQHQVQPQQEPTYQKQRSFSLPFTTTTTTTTTITSLAQFPNPPTNKYSHLHSHSLKFSLPVGTIYETPDAASTTTTVDFFKNTLAATATMTATSNRQHQLDLQDQQQQQQQQQQQNRFTIPPLNISKDGFFDNMDVKI</sequence>
<name>A0ABR3DPU8_NEUIN</name>
<proteinExistence type="predicted"/>
<dbReference type="InterPro" id="IPR036236">
    <property type="entry name" value="Znf_C2H2_sf"/>
</dbReference>
<keyword evidence="1" id="KW-0863">Zinc-finger</keyword>
<accession>A0ABR3DPU8</accession>
<dbReference type="PROSITE" id="PS50157">
    <property type="entry name" value="ZINC_FINGER_C2H2_2"/>
    <property type="match status" value="1"/>
</dbReference>
<evidence type="ECO:0000256" key="2">
    <source>
        <dbReference type="SAM" id="MobiDB-lite"/>
    </source>
</evidence>
<dbReference type="EMBL" id="JAVLET010000001">
    <property type="protein sequence ID" value="KAL0474691.1"/>
    <property type="molecule type" value="Genomic_DNA"/>
</dbReference>
<feature type="region of interest" description="Disordered" evidence="2">
    <location>
        <begin position="386"/>
        <end position="410"/>
    </location>
</feature>
<evidence type="ECO:0000259" key="3">
    <source>
        <dbReference type="PROSITE" id="PS50157"/>
    </source>
</evidence>
<dbReference type="Gene3D" id="3.30.160.60">
    <property type="entry name" value="Classic Zinc Finger"/>
    <property type="match status" value="1"/>
</dbReference>
<feature type="compositionally biased region" description="Low complexity" evidence="2">
    <location>
        <begin position="1"/>
        <end position="32"/>
    </location>
</feature>
<comment type="caution">
    <text evidence="4">The sequence shown here is derived from an EMBL/GenBank/DDBJ whole genome shotgun (WGS) entry which is preliminary data.</text>
</comment>
<feature type="compositionally biased region" description="Low complexity" evidence="2">
    <location>
        <begin position="386"/>
        <end position="399"/>
    </location>
</feature>
<gene>
    <name evidence="4" type="ORF">QR685DRAFT_19558</name>
</gene>
<organism evidence="4 5">
    <name type="scientific">Neurospora intermedia</name>
    <dbReference type="NCBI Taxonomy" id="5142"/>
    <lineage>
        <taxon>Eukaryota</taxon>
        <taxon>Fungi</taxon>
        <taxon>Dikarya</taxon>
        <taxon>Ascomycota</taxon>
        <taxon>Pezizomycotina</taxon>
        <taxon>Sordariomycetes</taxon>
        <taxon>Sordariomycetidae</taxon>
        <taxon>Sordariales</taxon>
        <taxon>Sordariaceae</taxon>
        <taxon>Neurospora</taxon>
    </lineage>
</organism>
<dbReference type="SUPFAM" id="SSF57667">
    <property type="entry name" value="beta-beta-alpha zinc fingers"/>
    <property type="match status" value="1"/>
</dbReference>
<evidence type="ECO:0000313" key="5">
    <source>
        <dbReference type="Proteomes" id="UP001451303"/>
    </source>
</evidence>
<dbReference type="InterPro" id="IPR052145">
    <property type="entry name" value="Mediator/Homeobox_domain"/>
</dbReference>
<evidence type="ECO:0000313" key="4">
    <source>
        <dbReference type="EMBL" id="KAL0474691.1"/>
    </source>
</evidence>